<protein>
    <recommendedName>
        <fullName evidence="4">DUF3710 domain-containing protein</fullName>
    </recommendedName>
</protein>
<dbReference type="EMBL" id="JACCAC010000001">
    <property type="protein sequence ID" value="NYG55693.1"/>
    <property type="molecule type" value="Genomic_DNA"/>
</dbReference>
<evidence type="ECO:0008006" key="4">
    <source>
        <dbReference type="Google" id="ProtNLM"/>
    </source>
</evidence>
<reference evidence="2 3" key="1">
    <citation type="submission" date="2020-07" db="EMBL/GenBank/DDBJ databases">
        <title>Sequencing the genomes of 1000 actinobacteria strains.</title>
        <authorList>
            <person name="Klenk H.-P."/>
        </authorList>
    </citation>
    <scope>NUCLEOTIDE SEQUENCE [LARGE SCALE GENOMIC DNA]</scope>
    <source>
        <strain evidence="2 3">DSM 24552</strain>
    </source>
</reference>
<comment type="caution">
    <text evidence="2">The sequence shown here is derived from an EMBL/GenBank/DDBJ whole genome shotgun (WGS) entry which is preliminary data.</text>
</comment>
<dbReference type="AlphaFoldDB" id="A0A7Y9UKS8"/>
<evidence type="ECO:0000313" key="3">
    <source>
        <dbReference type="Proteomes" id="UP000544110"/>
    </source>
</evidence>
<dbReference type="RefSeq" id="WP_179518097.1">
    <property type="nucleotide sequence ID" value="NZ_JACCAC010000001.1"/>
</dbReference>
<dbReference type="Proteomes" id="UP000544110">
    <property type="component" value="Unassembled WGS sequence"/>
</dbReference>
<keyword evidence="3" id="KW-1185">Reference proteome</keyword>
<dbReference type="InterPro" id="IPR022183">
    <property type="entry name" value="DUF3710"/>
</dbReference>
<sequence length="220" mass="23778">MKFRRKSAAQSTDEAADSSVDLEGQELGEDEEVLVHGPVDADDLDLDSFGDEAPPWVDLGSLLITPEPGMQLRMQVDEQSQRVQAIILTGPDGALEVMAFAAPRGGGLWDEVRPQIAADMARRGGTATEVDGRWGKELDCRITVQRGDGSPATQPSRIIGIDGQRWMLRATLLGRPAVDREAAEHWEAVLANVVVRRGKEPMAVGDQLPVVLPPDARPVS</sequence>
<feature type="region of interest" description="Disordered" evidence="1">
    <location>
        <begin position="1"/>
        <end position="32"/>
    </location>
</feature>
<gene>
    <name evidence="2" type="ORF">BJ989_001997</name>
</gene>
<accession>A0A7Y9UKS8</accession>
<evidence type="ECO:0000313" key="2">
    <source>
        <dbReference type="EMBL" id="NYG55693.1"/>
    </source>
</evidence>
<evidence type="ECO:0000256" key="1">
    <source>
        <dbReference type="SAM" id="MobiDB-lite"/>
    </source>
</evidence>
<organism evidence="2 3">
    <name type="scientific">Nocardioides perillae</name>
    <dbReference type="NCBI Taxonomy" id="1119534"/>
    <lineage>
        <taxon>Bacteria</taxon>
        <taxon>Bacillati</taxon>
        <taxon>Actinomycetota</taxon>
        <taxon>Actinomycetes</taxon>
        <taxon>Propionibacteriales</taxon>
        <taxon>Nocardioidaceae</taxon>
        <taxon>Nocardioides</taxon>
    </lineage>
</organism>
<proteinExistence type="predicted"/>
<name>A0A7Y9UKS8_9ACTN</name>
<feature type="compositionally biased region" description="Acidic residues" evidence="1">
    <location>
        <begin position="23"/>
        <end position="32"/>
    </location>
</feature>
<dbReference type="Pfam" id="PF12502">
    <property type="entry name" value="DUF3710"/>
    <property type="match status" value="1"/>
</dbReference>